<gene>
    <name evidence="3" type="ORF">ACFOUT_00765</name>
</gene>
<evidence type="ECO:0000313" key="3">
    <source>
        <dbReference type="EMBL" id="MFC4094385.1"/>
    </source>
</evidence>
<evidence type="ECO:0000313" key="4">
    <source>
        <dbReference type="Proteomes" id="UP001595814"/>
    </source>
</evidence>
<evidence type="ECO:0000259" key="2">
    <source>
        <dbReference type="Pfam" id="PF24346"/>
    </source>
</evidence>
<proteinExistence type="predicted"/>
<feature type="region of interest" description="Disordered" evidence="1">
    <location>
        <begin position="1551"/>
        <end position="1574"/>
    </location>
</feature>
<dbReference type="Pfam" id="PF17963">
    <property type="entry name" value="Big_9"/>
    <property type="match status" value="1"/>
</dbReference>
<protein>
    <submittedName>
        <fullName evidence="3">Beta strand repeat-containing protein</fullName>
    </submittedName>
</protein>
<evidence type="ECO:0000256" key="1">
    <source>
        <dbReference type="SAM" id="MobiDB-lite"/>
    </source>
</evidence>
<dbReference type="EMBL" id="JBHSAW010000001">
    <property type="protein sequence ID" value="MFC4094385.1"/>
    <property type="molecule type" value="Genomic_DNA"/>
</dbReference>
<organism evidence="3 4">
    <name type="scientific">Euzebyella saccharophila</name>
    <dbReference type="NCBI Taxonomy" id="679664"/>
    <lineage>
        <taxon>Bacteria</taxon>
        <taxon>Pseudomonadati</taxon>
        <taxon>Bacteroidota</taxon>
        <taxon>Flavobacteriia</taxon>
        <taxon>Flavobacteriales</taxon>
        <taxon>Flavobacteriaceae</taxon>
        <taxon>Euzebyella</taxon>
    </lineage>
</organism>
<dbReference type="Pfam" id="PF24346">
    <property type="entry name" value="DUF7507"/>
    <property type="match status" value="1"/>
</dbReference>
<accession>A0ABV8JMM1</accession>
<dbReference type="InterPro" id="IPR047589">
    <property type="entry name" value="DUF11_rpt"/>
</dbReference>
<dbReference type="Gene3D" id="2.60.40.3440">
    <property type="match status" value="1"/>
</dbReference>
<name>A0ABV8JMM1_9FLAO</name>
<dbReference type="NCBIfam" id="TIGR01451">
    <property type="entry name" value="B_ant_repeat"/>
    <property type="match status" value="1"/>
</dbReference>
<comment type="caution">
    <text evidence="3">The sequence shown here is derived from an EMBL/GenBank/DDBJ whole genome shotgun (WGS) entry which is preliminary data.</text>
</comment>
<dbReference type="InterPro" id="IPR055354">
    <property type="entry name" value="DUF7507"/>
</dbReference>
<reference evidence="4" key="1">
    <citation type="journal article" date="2019" name="Int. J. Syst. Evol. Microbiol.">
        <title>The Global Catalogue of Microorganisms (GCM) 10K type strain sequencing project: providing services to taxonomists for standard genome sequencing and annotation.</title>
        <authorList>
            <consortium name="The Broad Institute Genomics Platform"/>
            <consortium name="The Broad Institute Genome Sequencing Center for Infectious Disease"/>
            <person name="Wu L."/>
            <person name="Ma J."/>
        </authorList>
    </citation>
    <scope>NUCLEOTIDE SEQUENCE [LARGE SCALE GENOMIC DNA]</scope>
    <source>
        <strain evidence="4">CECT 7477</strain>
    </source>
</reference>
<feature type="region of interest" description="Disordered" evidence="1">
    <location>
        <begin position="272"/>
        <end position="316"/>
    </location>
</feature>
<keyword evidence="4" id="KW-1185">Reference proteome</keyword>
<sequence length="1574" mass="159491">MGCVDASTYSDPSIFGSNSLEIEVNSFNAGTLTFNFFDATTGDPVFIVQPILHVDKVGTISVVPLLSGTATANFNLNNGTWTEISSNGPIFNSTPTLFNIDDNALLLTPGGECNNGVDQGTGGGSMRLNHPRHAIAMNVNMSGGLLSLLNAQDEVEFVLSDLIIAEPSIEATKTVTESYSAPVSAGDQISYEIEITNTGNVTLNNISLNDTFTDVDGNTLSLTSAPSHTNSTMGSPDGTLQPNEVATYIAGYTMVTNDLLHGGFLNQVTVTADSPYGPADTTDISDDGLDSDDNTENDVTESYFPVPIDDTANTDEDNPVQIDVVVNDDFSGNGLATNDIFLVSTPSNGTVALFINGTPNNPLDDYFVYTPATDFSGTDTFNYGIMDGKGYIGHATVNVTINSCPEAGLNSSLQICEGSTPSDSDLFNALGGSPDTGGTWTKNPSGSYTYSITGTAPCSSTSEATVFITEQASPNAGTDGTLTICEGETVTEAQLFAQLGNSPDTGGTWSPALAGAGTYTYTVVATSPCSVDDTSEVVVTEQAAPNAGTDGTLTICEGEIVTEAQLFAQLGNSPDSGGTWSPALAGAGTYTYTVAATSPCTVDETSEVVVTAQAVPNAGTDGTLTICDGETVTEAQLFARLGNSPDSGGTWSPALAGAGTYIYTVAATSPCTTDDTSEVVVTAQANPNAGTDGTLTICEGETVTEAQLFAQLGNSPDSGGTWSPALASAGTYIYTVAAISPCTVDDTSEVVVTAQAAPNAGTDGTLTICEGETVTEAQLFAQLGNSPDSGGTWSPALAGAGTYTYTVAATSPCTVDDTSEVVVTAQATPNAGTDGTLTICEGETVTEAQLFVQLGNSPDSGGTWSPALAGAGTYTYTVPATSPCTVDETSEVAVIAQAAPNAGTDGTLTICEGETITEAQLFAQLGNSPDSGGTWSPALAGAGTYTYTVTATSPCSVDDTSEVVVIAQAAPNAGTDGTLTICDGETVTEAQLFAQLGNSPDSGGAWSPALAGAGTYTYTVTATSPCSVDDTSEVVVIAQAAPNAGTDGTLTICDGETVTEAQLFAQLGNSPDSGGAWSPALAGAGTYTYTVTATSPCTTDDTSEVVVTAQAAPNAGTDGTLTICEGETVTEVQLFAQLGNSPDSGGTWSPALAGAGTYTYTVAATSPCTTDDISEVIVTSQANPNAGTDGNLTICDGETVTEAQLFAQLGNSPDSGGTWSPALSGAGTYTYTVTATSPCTTDDTSEVVVTAQAAPNAGTDGTLTICEGETITEAQLFAQLGNSPDSGGAWSPALAGAGTYTYTVTATSPCTTDDTSEVVVTAQAAPNAGTDGTLTICEGETVTEVQLFAKLGNSPDSGGTWSPALAGAGTYTYTVAATSPCTTDDTSEVVVTAQANPNAGTDGTLTICEGETVTEAQLFAQLGNSPNSGGTWSPALAGTGTYTYSVAGNACTNSTSQVEVFEEKRPDAGTSITLELCMGEVVSTNQLFNLLQTTDTRGSWNPNPEGASEGSFTYSIPGTICSSSSATITIIQSNLDSDGDTVLDCQENIDGTDPTDDCNSLNGMPLPQSDCDND</sequence>
<feature type="domain" description="DUF7507" evidence="2">
    <location>
        <begin position="166"/>
        <end position="279"/>
    </location>
</feature>
<feature type="compositionally biased region" description="Acidic residues" evidence="1">
    <location>
        <begin position="283"/>
        <end position="299"/>
    </location>
</feature>
<dbReference type="Proteomes" id="UP001595814">
    <property type="component" value="Unassembled WGS sequence"/>
</dbReference>